<proteinExistence type="predicted"/>
<feature type="region of interest" description="Disordered" evidence="1">
    <location>
        <begin position="76"/>
        <end position="118"/>
    </location>
</feature>
<accession>A0A6G0XRI1</accession>
<organism evidence="2 3">
    <name type="scientific">Aphanomyces euteiches</name>
    <dbReference type="NCBI Taxonomy" id="100861"/>
    <lineage>
        <taxon>Eukaryota</taxon>
        <taxon>Sar</taxon>
        <taxon>Stramenopiles</taxon>
        <taxon>Oomycota</taxon>
        <taxon>Saprolegniomycetes</taxon>
        <taxon>Saprolegniales</taxon>
        <taxon>Verrucalvaceae</taxon>
        <taxon>Aphanomyces</taxon>
    </lineage>
</organism>
<protein>
    <submittedName>
        <fullName evidence="2">Uncharacterized protein</fullName>
    </submittedName>
</protein>
<comment type="caution">
    <text evidence="2">The sequence shown here is derived from an EMBL/GenBank/DDBJ whole genome shotgun (WGS) entry which is preliminary data.</text>
</comment>
<keyword evidence="3" id="KW-1185">Reference proteome</keyword>
<evidence type="ECO:0000256" key="1">
    <source>
        <dbReference type="SAM" id="MobiDB-lite"/>
    </source>
</evidence>
<feature type="compositionally biased region" description="Polar residues" evidence="1">
    <location>
        <begin position="99"/>
        <end position="111"/>
    </location>
</feature>
<dbReference type="Proteomes" id="UP000481153">
    <property type="component" value="Unassembled WGS sequence"/>
</dbReference>
<name>A0A6G0XRI1_9STRA</name>
<evidence type="ECO:0000313" key="2">
    <source>
        <dbReference type="EMBL" id="KAF0743078.1"/>
    </source>
</evidence>
<gene>
    <name evidence="2" type="ORF">Ae201684_002136</name>
</gene>
<dbReference type="AlphaFoldDB" id="A0A6G0XRI1"/>
<sequence length="237" mass="26851">MRCKAKLYVTLGKRRFVTAVYKQYTRGDKATWTQKAIGAKIRRLETSSAKNMSNAVAKAMDGFSKTISRQRLQEMKHESECSSGLARQRKVELPRQDTRISQSVSQMQQTEALKPSHSRLQEMRKQVDQVMIDIDKLVRFTARCSSDDDLELKNEIDNDVAKATAVRLLSLNRATTSKDIQAKDNIIEMTEEIAAIAEACLASVRTIGSSLDELEEFPILPFSELTQKWANSPNNYE</sequence>
<feature type="compositionally biased region" description="Basic and acidic residues" evidence="1">
    <location>
        <begin position="89"/>
        <end position="98"/>
    </location>
</feature>
<dbReference type="VEuPathDB" id="FungiDB:AeMF1_009998"/>
<reference evidence="2 3" key="1">
    <citation type="submission" date="2019-07" db="EMBL/GenBank/DDBJ databases">
        <title>Genomics analysis of Aphanomyces spp. identifies a new class of oomycete effector associated with host adaptation.</title>
        <authorList>
            <person name="Gaulin E."/>
        </authorList>
    </citation>
    <scope>NUCLEOTIDE SEQUENCE [LARGE SCALE GENOMIC DNA]</scope>
    <source>
        <strain evidence="2 3">ATCC 201684</strain>
    </source>
</reference>
<dbReference type="EMBL" id="VJMJ01000022">
    <property type="protein sequence ID" value="KAF0743078.1"/>
    <property type="molecule type" value="Genomic_DNA"/>
</dbReference>
<evidence type="ECO:0000313" key="3">
    <source>
        <dbReference type="Proteomes" id="UP000481153"/>
    </source>
</evidence>